<gene>
    <name evidence="4" type="ORF">RND81_02G092200</name>
</gene>
<dbReference type="GO" id="GO:0003743">
    <property type="term" value="F:translation initiation factor activity"/>
    <property type="evidence" value="ECO:0007669"/>
    <property type="project" value="InterPro"/>
</dbReference>
<dbReference type="AlphaFoldDB" id="A0AAW1MRZ9"/>
<reference evidence="4 5" key="1">
    <citation type="submission" date="2024-03" db="EMBL/GenBank/DDBJ databases">
        <title>WGS assembly of Saponaria officinalis var. Norfolk2.</title>
        <authorList>
            <person name="Jenkins J."/>
            <person name="Shu S."/>
            <person name="Grimwood J."/>
            <person name="Barry K."/>
            <person name="Goodstein D."/>
            <person name="Schmutz J."/>
            <person name="Leebens-Mack J."/>
            <person name="Osbourn A."/>
        </authorList>
    </citation>
    <scope>NUCLEOTIDE SEQUENCE [LARGE SCALE GENOMIC DNA]</scope>
    <source>
        <strain evidence="5">cv. Norfolk2</strain>
        <strain evidence="4">JIC</strain>
        <tissue evidence="4">Leaf</tissue>
    </source>
</reference>
<dbReference type="CDD" id="cd11608">
    <property type="entry name" value="eIF2D_C"/>
    <property type="match status" value="1"/>
</dbReference>
<organism evidence="4 5">
    <name type="scientific">Saponaria officinalis</name>
    <name type="common">Common soapwort</name>
    <name type="synonym">Lychnis saponaria</name>
    <dbReference type="NCBI Taxonomy" id="3572"/>
    <lineage>
        <taxon>Eukaryota</taxon>
        <taxon>Viridiplantae</taxon>
        <taxon>Streptophyta</taxon>
        <taxon>Embryophyta</taxon>
        <taxon>Tracheophyta</taxon>
        <taxon>Spermatophyta</taxon>
        <taxon>Magnoliopsida</taxon>
        <taxon>eudicotyledons</taxon>
        <taxon>Gunneridae</taxon>
        <taxon>Pentapetalae</taxon>
        <taxon>Caryophyllales</taxon>
        <taxon>Caryophyllaceae</taxon>
        <taxon>Caryophylleae</taxon>
        <taxon>Saponaria</taxon>
    </lineage>
</organism>
<dbReference type="PROSITE" id="PS50296">
    <property type="entry name" value="SUI1"/>
    <property type="match status" value="1"/>
</dbReference>
<dbReference type="CDD" id="cd11610">
    <property type="entry name" value="eIF2D_N"/>
    <property type="match status" value="1"/>
</dbReference>
<dbReference type="Gene3D" id="3.30.780.10">
    <property type="entry name" value="SUI1-like domain"/>
    <property type="match status" value="1"/>
</dbReference>
<dbReference type="FunFam" id="3.10.400.20:FF:000003">
    <property type="entry name" value="Eukaryotic translation initiation factor 2D isoform A"/>
    <property type="match status" value="1"/>
</dbReference>
<dbReference type="Pfam" id="PF26291">
    <property type="entry name" value="SWIB_eIF2D"/>
    <property type="match status" value="1"/>
</dbReference>
<keyword evidence="5" id="KW-1185">Reference proteome</keyword>
<dbReference type="Proteomes" id="UP001443914">
    <property type="component" value="Unassembled WGS sequence"/>
</dbReference>
<feature type="region of interest" description="Disordered" evidence="2">
    <location>
        <begin position="210"/>
        <end position="244"/>
    </location>
</feature>
<dbReference type="Pfam" id="PF25304">
    <property type="entry name" value="WHD_eIF2D"/>
    <property type="match status" value="1"/>
</dbReference>
<dbReference type="InterPro" id="IPR048248">
    <property type="entry name" value="PUA_eIF2d-like"/>
</dbReference>
<comment type="caution">
    <text evidence="4">The sequence shown here is derived from an EMBL/GenBank/DDBJ whole genome shotgun (WGS) entry which is preliminary data.</text>
</comment>
<dbReference type="FunFam" id="3.30.780.10:FF:000008">
    <property type="entry name" value="eukaryotic translation initiation factor 2D"/>
    <property type="match status" value="1"/>
</dbReference>
<feature type="compositionally biased region" description="Polar residues" evidence="2">
    <location>
        <begin position="231"/>
        <end position="244"/>
    </location>
</feature>
<sequence length="608" mass="66274">MFKKAVEANSLRRLSGADKKKLRRSVKEKFPRASDADIDALLPPKAEITVAKFPNRILVYGVEGGFPVFFDTDGRGSDIYPTVYALWNAPDILPAFTLKGGEVSRFVINGADLMFPGICIPEDGLPSFAAGEPWAVKVPGNPAPIAVGATAMSSSEALRAGLRGKALRITHYYHDSLWESAEGHFVPNAGFYEDVVMADPAFLNSLISHSGKTDGSNDRNSDNEGDVETFTGDTISSEHVPASASNLDGVSHVTEQAAIEIDGLSITENASSNEVHVEEPQAMSTEDVDVLLDRCLLQALHITVKDKDLPMPGSTLWSNHVLACRPSGVTLDIKKSSFKKLSKWLQSKASAGLITVKEDKHKKEVVLLTVNRTHVDYTSFKPDKRQPDKVEITNDQASGESSSQKTLEIEEIYKPTTHVIPIFAAVGADTGGYFSATDANSVVFAYVEKENLVKSNDKAKVILDATLCDALFKGAIKKGTSYPTEIHKKDLGTTFINRMQAHHMVTRGGDSVIRKGAVRSIQIMTERRQGNKKMTKLSGFETFLLDADSLASELQKKFACSTTVAELPGKKGHEVLVQGGVIENLAKHLIDQYGVPKRYIEVLDKTRK</sequence>
<accession>A0AAW1MRZ9</accession>
<evidence type="ECO:0000313" key="4">
    <source>
        <dbReference type="EMBL" id="KAK9748946.1"/>
    </source>
</evidence>
<dbReference type="EMBL" id="JBDFQZ010000002">
    <property type="protein sequence ID" value="KAK9748946.1"/>
    <property type="molecule type" value="Genomic_DNA"/>
</dbReference>
<dbReference type="PROSITE" id="PS50890">
    <property type="entry name" value="PUA"/>
    <property type="match status" value="1"/>
</dbReference>
<dbReference type="InterPro" id="IPR058886">
    <property type="entry name" value="SWIB_eIF2D"/>
</dbReference>
<dbReference type="InterPro" id="IPR036885">
    <property type="entry name" value="SWIB_MDM2_dom_sf"/>
</dbReference>
<dbReference type="GO" id="GO:0005737">
    <property type="term" value="C:cytoplasm"/>
    <property type="evidence" value="ECO:0007669"/>
    <property type="project" value="UniProtKB-SubCell"/>
</dbReference>
<feature type="compositionally biased region" description="Polar residues" evidence="2">
    <location>
        <begin position="393"/>
        <end position="405"/>
    </location>
</feature>
<dbReference type="CDD" id="cd21156">
    <property type="entry name" value="PUA_eIF2d-like"/>
    <property type="match status" value="1"/>
</dbReference>
<dbReference type="InterPro" id="IPR001950">
    <property type="entry name" value="SUI1"/>
</dbReference>
<dbReference type="EMBL" id="JBDFQZ010000002">
    <property type="protein sequence ID" value="KAK9748945.1"/>
    <property type="molecule type" value="Genomic_DNA"/>
</dbReference>
<dbReference type="InterPro" id="IPR004521">
    <property type="entry name" value="Uncharacterised_CHP00451"/>
</dbReference>
<dbReference type="InterPro" id="IPR048247">
    <property type="entry name" value="eIF2D_N"/>
</dbReference>
<dbReference type="InterPro" id="IPR041366">
    <property type="entry name" value="Pre-PUA"/>
</dbReference>
<proteinExistence type="predicted"/>
<evidence type="ECO:0000256" key="1">
    <source>
        <dbReference type="ARBA" id="ARBA00022490"/>
    </source>
</evidence>
<feature type="compositionally biased region" description="Basic and acidic residues" evidence="2">
    <location>
        <begin position="211"/>
        <end position="222"/>
    </location>
</feature>
<dbReference type="GO" id="GO:0001731">
    <property type="term" value="P:formation of translation preinitiation complex"/>
    <property type="evidence" value="ECO:0007669"/>
    <property type="project" value="InterPro"/>
</dbReference>
<protein>
    <recommendedName>
        <fullName evidence="3">SUI1 domain-containing protein</fullName>
    </recommendedName>
</protein>
<dbReference type="PANTHER" id="PTHR12217">
    <property type="entry name" value="EUKARYOTIC TRANSLATION INITIATION FACTOR 2D"/>
    <property type="match status" value="1"/>
</dbReference>
<feature type="domain" description="SUI1" evidence="3">
    <location>
        <begin position="521"/>
        <end position="593"/>
    </location>
</feature>
<evidence type="ECO:0000259" key="3">
    <source>
        <dbReference type="PROSITE" id="PS50296"/>
    </source>
</evidence>
<feature type="compositionally biased region" description="Basic and acidic residues" evidence="2">
    <location>
        <begin position="381"/>
        <end position="392"/>
    </location>
</feature>
<dbReference type="Pfam" id="PF01253">
    <property type="entry name" value="SUI1"/>
    <property type="match status" value="1"/>
</dbReference>
<feature type="region of interest" description="Disordered" evidence="2">
    <location>
        <begin position="379"/>
        <end position="405"/>
    </location>
</feature>
<dbReference type="GO" id="GO:0003723">
    <property type="term" value="F:RNA binding"/>
    <property type="evidence" value="ECO:0007669"/>
    <property type="project" value="InterPro"/>
</dbReference>
<dbReference type="SUPFAM" id="SSF47592">
    <property type="entry name" value="SWIB/MDM2 domain"/>
    <property type="match status" value="1"/>
</dbReference>
<dbReference type="PANTHER" id="PTHR12217:SF4">
    <property type="entry name" value="EUKARYOTIC TRANSLATION INITIATION FACTOR 2D"/>
    <property type="match status" value="1"/>
</dbReference>
<dbReference type="SUPFAM" id="SSF88697">
    <property type="entry name" value="PUA domain-like"/>
    <property type="match status" value="1"/>
</dbReference>
<dbReference type="Gene3D" id="3.10.400.20">
    <property type="match status" value="1"/>
</dbReference>
<evidence type="ECO:0000256" key="2">
    <source>
        <dbReference type="SAM" id="MobiDB-lite"/>
    </source>
</evidence>
<dbReference type="Pfam" id="PF17832">
    <property type="entry name" value="Pre-PUA"/>
    <property type="match status" value="1"/>
</dbReference>
<dbReference type="InterPro" id="IPR057429">
    <property type="entry name" value="WH_eIF2D"/>
</dbReference>
<keyword evidence="1" id="KW-0963">Cytoplasm</keyword>
<dbReference type="InterPro" id="IPR039757">
    <property type="entry name" value="EIF2D"/>
</dbReference>
<name>A0AAW1MRZ9_SAPOF</name>
<dbReference type="SUPFAM" id="SSF55159">
    <property type="entry name" value="eIF1-like"/>
    <property type="match status" value="1"/>
</dbReference>
<evidence type="ECO:0000313" key="5">
    <source>
        <dbReference type="Proteomes" id="UP001443914"/>
    </source>
</evidence>
<dbReference type="InterPro" id="IPR015947">
    <property type="entry name" value="PUA-like_sf"/>
</dbReference>
<dbReference type="InterPro" id="IPR039759">
    <property type="entry name" value="eIF2D_SUI1"/>
</dbReference>
<dbReference type="Pfam" id="PF26292">
    <property type="entry name" value="PUA_elF2D"/>
    <property type="match status" value="1"/>
</dbReference>
<dbReference type="InterPro" id="IPR036877">
    <property type="entry name" value="SUI1_dom_sf"/>
</dbReference>
<dbReference type="NCBIfam" id="TIGR00451">
    <property type="entry name" value="unchar_dom_2"/>
    <property type="match status" value="1"/>
</dbReference>